<keyword evidence="3" id="KW-1185">Reference proteome</keyword>
<sequence length="568" mass="62086">MSVATSKVHHQRGNVAVATQVLLSAVKKFPTHVSSEDINMLLELQLAQKMFQAALMVLHSYCGVKLLPLPEDCKELTGELLTDSLATFESNDISPLRELLRAAIKEELQKMQVTASPVGQLSVVEMGRAELRQAVHALQQCEVPAEMPVDLRTKLILCLVYLGGGEQLTGGLLDQLQRDEDPEDAGDLFLDVAEALMEVRRVQEARPLLHALVNTRNYGMAAVWLRYGECLQQLGCLREATSAYERTCELAPSHSQARLALCQLLLAQGLTERAIACLESADAPEQGAMGDADQQQDAACVLLRRAQLLQQSGRHGDFIETAKLLHEAHCPPIQTPNEYTGPRCKQASPCTATRGRLSAPGHVVKKRLIAASGLPHLPRDHHRVIVTPRNGLDMRTFSQIKFAKALAVAAALSEEEVTEDVVCSNMMQNIAVISTPAERNAKTYSKITAITLGTAGFDVSAYRAAPDDTCKGIIRGVDADIGQEQLYSLFVHSRNSTALQVKRIKNPTTVIIFFDGLNVANYVICGNSLVRCTLYRRQTDVCYACAKLGHRADVCSHSKEVVCRGCGM</sequence>
<proteinExistence type="predicted"/>
<protein>
    <submittedName>
        <fullName evidence="2">Uncharacterized protein</fullName>
    </submittedName>
</protein>
<dbReference type="InterPro" id="IPR011990">
    <property type="entry name" value="TPR-like_helical_dom_sf"/>
</dbReference>
<feature type="repeat" description="TPR" evidence="1">
    <location>
        <begin position="221"/>
        <end position="254"/>
    </location>
</feature>
<dbReference type="PANTHER" id="PTHR23082:SF0">
    <property type="entry name" value="GENERAL TRANSCRIPTION FACTOR 3C POLYPEPTIDE 3"/>
    <property type="match status" value="1"/>
</dbReference>
<dbReference type="PROSITE" id="PS50005">
    <property type="entry name" value="TPR"/>
    <property type="match status" value="1"/>
</dbReference>
<accession>A0A9J6EX48</accession>
<dbReference type="VEuPathDB" id="VectorBase:LOC119168498"/>
<evidence type="ECO:0000313" key="3">
    <source>
        <dbReference type="Proteomes" id="UP000821866"/>
    </source>
</evidence>
<dbReference type="Proteomes" id="UP000821866">
    <property type="component" value="Chromosome 1"/>
</dbReference>
<name>A0A9J6EX48_RHIMP</name>
<dbReference type="InterPro" id="IPR019734">
    <property type="entry name" value="TPR_rpt"/>
</dbReference>
<keyword evidence="1" id="KW-0802">TPR repeat</keyword>
<gene>
    <name evidence="2" type="ORF">HPB51_002239</name>
</gene>
<dbReference type="PANTHER" id="PTHR23082">
    <property type="entry name" value="TRANSCRIPTION INITIATION FACTOR IIIC TFIIIC , POLYPEPTIDE 3-RELATED"/>
    <property type="match status" value="1"/>
</dbReference>
<organism evidence="2 3">
    <name type="scientific">Rhipicephalus microplus</name>
    <name type="common">Cattle tick</name>
    <name type="synonym">Boophilus microplus</name>
    <dbReference type="NCBI Taxonomy" id="6941"/>
    <lineage>
        <taxon>Eukaryota</taxon>
        <taxon>Metazoa</taxon>
        <taxon>Ecdysozoa</taxon>
        <taxon>Arthropoda</taxon>
        <taxon>Chelicerata</taxon>
        <taxon>Arachnida</taxon>
        <taxon>Acari</taxon>
        <taxon>Parasitiformes</taxon>
        <taxon>Ixodida</taxon>
        <taxon>Ixodoidea</taxon>
        <taxon>Ixodidae</taxon>
        <taxon>Rhipicephalinae</taxon>
        <taxon>Rhipicephalus</taxon>
        <taxon>Boophilus</taxon>
    </lineage>
</organism>
<dbReference type="Gene3D" id="1.25.40.10">
    <property type="entry name" value="Tetratricopeptide repeat domain"/>
    <property type="match status" value="1"/>
</dbReference>
<evidence type="ECO:0000256" key="1">
    <source>
        <dbReference type="PROSITE-ProRule" id="PRU00339"/>
    </source>
</evidence>
<dbReference type="SUPFAM" id="SSF48452">
    <property type="entry name" value="TPR-like"/>
    <property type="match status" value="1"/>
</dbReference>
<evidence type="ECO:0000313" key="2">
    <source>
        <dbReference type="EMBL" id="KAH8038600.1"/>
    </source>
</evidence>
<reference evidence="2" key="1">
    <citation type="journal article" date="2020" name="Cell">
        <title>Large-Scale Comparative Analyses of Tick Genomes Elucidate Their Genetic Diversity and Vector Capacities.</title>
        <authorList>
            <consortium name="Tick Genome and Microbiome Consortium (TIGMIC)"/>
            <person name="Jia N."/>
            <person name="Wang J."/>
            <person name="Shi W."/>
            <person name="Du L."/>
            <person name="Sun Y."/>
            <person name="Zhan W."/>
            <person name="Jiang J.F."/>
            <person name="Wang Q."/>
            <person name="Zhang B."/>
            <person name="Ji P."/>
            <person name="Bell-Sakyi L."/>
            <person name="Cui X.M."/>
            <person name="Yuan T.T."/>
            <person name="Jiang B.G."/>
            <person name="Yang W.F."/>
            <person name="Lam T.T."/>
            <person name="Chang Q.C."/>
            <person name="Ding S.J."/>
            <person name="Wang X.J."/>
            <person name="Zhu J.G."/>
            <person name="Ruan X.D."/>
            <person name="Zhao L."/>
            <person name="Wei J.T."/>
            <person name="Ye R.Z."/>
            <person name="Que T.C."/>
            <person name="Du C.H."/>
            <person name="Zhou Y.H."/>
            <person name="Cheng J.X."/>
            <person name="Dai P.F."/>
            <person name="Guo W.B."/>
            <person name="Han X.H."/>
            <person name="Huang E.J."/>
            <person name="Li L.F."/>
            <person name="Wei W."/>
            <person name="Gao Y.C."/>
            <person name="Liu J.Z."/>
            <person name="Shao H.Z."/>
            <person name="Wang X."/>
            <person name="Wang C.C."/>
            <person name="Yang T.C."/>
            <person name="Huo Q.B."/>
            <person name="Li W."/>
            <person name="Chen H.Y."/>
            <person name="Chen S.E."/>
            <person name="Zhou L.G."/>
            <person name="Ni X.B."/>
            <person name="Tian J.H."/>
            <person name="Sheng Y."/>
            <person name="Liu T."/>
            <person name="Pan Y.S."/>
            <person name="Xia L.Y."/>
            <person name="Li J."/>
            <person name="Zhao F."/>
            <person name="Cao W.C."/>
        </authorList>
    </citation>
    <scope>NUCLEOTIDE SEQUENCE</scope>
    <source>
        <strain evidence="2">Rmic-2018</strain>
    </source>
</reference>
<dbReference type="EMBL" id="JABSTU010000001">
    <property type="protein sequence ID" value="KAH8038600.1"/>
    <property type="molecule type" value="Genomic_DNA"/>
</dbReference>
<dbReference type="GO" id="GO:0000127">
    <property type="term" value="C:transcription factor TFIIIC complex"/>
    <property type="evidence" value="ECO:0007669"/>
    <property type="project" value="TreeGrafter"/>
</dbReference>
<comment type="caution">
    <text evidence="2">The sequence shown here is derived from an EMBL/GenBank/DDBJ whole genome shotgun (WGS) entry which is preliminary data.</text>
</comment>
<dbReference type="AlphaFoldDB" id="A0A9J6EX48"/>
<reference evidence="2" key="2">
    <citation type="submission" date="2021-09" db="EMBL/GenBank/DDBJ databases">
        <authorList>
            <person name="Jia N."/>
            <person name="Wang J."/>
            <person name="Shi W."/>
            <person name="Du L."/>
            <person name="Sun Y."/>
            <person name="Zhan W."/>
            <person name="Jiang J."/>
            <person name="Wang Q."/>
            <person name="Zhang B."/>
            <person name="Ji P."/>
            <person name="Sakyi L.B."/>
            <person name="Cui X."/>
            <person name="Yuan T."/>
            <person name="Jiang B."/>
            <person name="Yang W."/>
            <person name="Lam T.T.-Y."/>
            <person name="Chang Q."/>
            <person name="Ding S."/>
            <person name="Wang X."/>
            <person name="Zhu J."/>
            <person name="Ruan X."/>
            <person name="Zhao L."/>
            <person name="Wei J."/>
            <person name="Que T."/>
            <person name="Du C."/>
            <person name="Cheng J."/>
            <person name="Dai P."/>
            <person name="Han X."/>
            <person name="Huang E."/>
            <person name="Gao Y."/>
            <person name="Liu J."/>
            <person name="Shao H."/>
            <person name="Ye R."/>
            <person name="Li L."/>
            <person name="Wei W."/>
            <person name="Wang X."/>
            <person name="Wang C."/>
            <person name="Huo Q."/>
            <person name="Li W."/>
            <person name="Guo W."/>
            <person name="Chen H."/>
            <person name="Chen S."/>
            <person name="Zhou L."/>
            <person name="Zhou L."/>
            <person name="Ni X."/>
            <person name="Tian J."/>
            <person name="Zhou Y."/>
            <person name="Sheng Y."/>
            <person name="Liu T."/>
            <person name="Pan Y."/>
            <person name="Xia L."/>
            <person name="Li J."/>
            <person name="Zhao F."/>
            <person name="Cao W."/>
        </authorList>
    </citation>
    <scope>NUCLEOTIDE SEQUENCE</scope>
    <source>
        <strain evidence="2">Rmic-2018</strain>
        <tissue evidence="2">Larvae</tissue>
    </source>
</reference>
<dbReference type="GO" id="GO:0006383">
    <property type="term" value="P:transcription by RNA polymerase III"/>
    <property type="evidence" value="ECO:0007669"/>
    <property type="project" value="InterPro"/>
</dbReference>
<dbReference type="InterPro" id="IPR039340">
    <property type="entry name" value="Tfc4/TFIIIC-102/Sfc4"/>
</dbReference>